<evidence type="ECO:0000313" key="1">
    <source>
        <dbReference type="EMBL" id="KAF2888548.1"/>
    </source>
</evidence>
<feature type="non-terminal residue" evidence="1">
    <location>
        <position position="1"/>
    </location>
</feature>
<dbReference type="EMBL" id="VTPC01076178">
    <property type="protein sequence ID" value="KAF2888548.1"/>
    <property type="molecule type" value="Genomic_DNA"/>
</dbReference>
<dbReference type="InterPro" id="IPR037020">
    <property type="entry name" value="Hemocyanin_C_sf"/>
</dbReference>
<proteinExistence type="predicted"/>
<comment type="caution">
    <text evidence="1">The sequence shown here is derived from an EMBL/GenBank/DDBJ whole genome shotgun (WGS) entry which is preliminary data.</text>
</comment>
<gene>
    <name evidence="1" type="ORF">ILUMI_17625</name>
</gene>
<dbReference type="SUPFAM" id="SSF81296">
    <property type="entry name" value="E set domains"/>
    <property type="match status" value="1"/>
</dbReference>
<organism evidence="1 2">
    <name type="scientific">Ignelater luminosus</name>
    <name type="common">Cucubano</name>
    <name type="synonym">Pyrophorus luminosus</name>
    <dbReference type="NCBI Taxonomy" id="2038154"/>
    <lineage>
        <taxon>Eukaryota</taxon>
        <taxon>Metazoa</taxon>
        <taxon>Ecdysozoa</taxon>
        <taxon>Arthropoda</taxon>
        <taxon>Hexapoda</taxon>
        <taxon>Insecta</taxon>
        <taxon>Pterygota</taxon>
        <taxon>Neoptera</taxon>
        <taxon>Endopterygota</taxon>
        <taxon>Coleoptera</taxon>
        <taxon>Polyphaga</taxon>
        <taxon>Elateriformia</taxon>
        <taxon>Elateroidea</taxon>
        <taxon>Elateridae</taxon>
        <taxon>Agrypninae</taxon>
        <taxon>Pyrophorini</taxon>
        <taxon>Ignelater</taxon>
    </lineage>
</organism>
<dbReference type="Proteomes" id="UP000801492">
    <property type="component" value="Unassembled WGS sequence"/>
</dbReference>
<dbReference type="AlphaFoldDB" id="A0A8K0CJJ1"/>
<sequence>VIQDTAGACNDSSSYCGIKNRLHPGSRSMGYPFDRMPRDRVNTLEEFLP</sequence>
<dbReference type="InterPro" id="IPR014756">
    <property type="entry name" value="Ig_E-set"/>
</dbReference>
<dbReference type="Gene3D" id="2.60.40.1520">
    <property type="entry name" value="Hemocyanin, C-terminal domain"/>
    <property type="match status" value="1"/>
</dbReference>
<evidence type="ECO:0000313" key="2">
    <source>
        <dbReference type="Proteomes" id="UP000801492"/>
    </source>
</evidence>
<reference evidence="1" key="1">
    <citation type="submission" date="2019-08" db="EMBL/GenBank/DDBJ databases">
        <title>The genome of the North American firefly Photinus pyralis.</title>
        <authorList>
            <consortium name="Photinus pyralis genome working group"/>
            <person name="Fallon T.R."/>
            <person name="Sander Lower S.E."/>
            <person name="Weng J.-K."/>
        </authorList>
    </citation>
    <scope>NUCLEOTIDE SEQUENCE</scope>
    <source>
        <strain evidence="1">TRF0915ILg1</strain>
        <tissue evidence="1">Whole body</tissue>
    </source>
</reference>
<accession>A0A8K0CJJ1</accession>
<dbReference type="OrthoDB" id="8119704at2759"/>
<keyword evidence="2" id="KW-1185">Reference proteome</keyword>
<name>A0A8K0CJJ1_IGNLU</name>
<protein>
    <submittedName>
        <fullName evidence="1">Uncharacterized protein</fullName>
    </submittedName>
</protein>